<dbReference type="GO" id="GO:0008270">
    <property type="term" value="F:zinc ion binding"/>
    <property type="evidence" value="ECO:0007669"/>
    <property type="project" value="UniProtKB-KW"/>
</dbReference>
<dbReference type="EMBL" id="SKBQ01000037">
    <property type="protein sequence ID" value="TPX13023.1"/>
    <property type="molecule type" value="Genomic_DNA"/>
</dbReference>
<dbReference type="PROSITE" id="PS00028">
    <property type="entry name" value="ZINC_FINGER_C2H2_1"/>
    <property type="match status" value="2"/>
</dbReference>
<evidence type="ECO:0000256" key="8">
    <source>
        <dbReference type="SAM" id="MobiDB-lite"/>
    </source>
</evidence>
<feature type="region of interest" description="Disordered" evidence="8">
    <location>
        <begin position="505"/>
        <end position="533"/>
    </location>
</feature>
<feature type="region of interest" description="Disordered" evidence="8">
    <location>
        <begin position="92"/>
        <end position="147"/>
    </location>
</feature>
<dbReference type="RefSeq" id="XP_030994734.1">
    <property type="nucleotide sequence ID" value="XM_031141083.1"/>
</dbReference>
<dbReference type="InterPro" id="IPR013087">
    <property type="entry name" value="Znf_C2H2_type"/>
</dbReference>
<name>A0A507AZF4_9PEZI</name>
<dbReference type="Pfam" id="PF04082">
    <property type="entry name" value="Fungal_trans"/>
    <property type="match status" value="2"/>
</dbReference>
<comment type="subcellular location">
    <subcellularLocation>
        <location evidence="1">Nucleus</location>
    </subcellularLocation>
</comment>
<accession>A0A507AZF4</accession>
<dbReference type="InterPro" id="IPR051059">
    <property type="entry name" value="VerF-like"/>
</dbReference>
<evidence type="ECO:0000256" key="5">
    <source>
        <dbReference type="ARBA" id="ARBA00022833"/>
    </source>
</evidence>
<evidence type="ECO:0000313" key="10">
    <source>
        <dbReference type="EMBL" id="TPX13023.1"/>
    </source>
</evidence>
<feature type="compositionally biased region" description="Low complexity" evidence="8">
    <location>
        <begin position="343"/>
        <end position="354"/>
    </location>
</feature>
<dbReference type="STRING" id="1093900.A0A507AZF4"/>
<evidence type="ECO:0000259" key="9">
    <source>
        <dbReference type="PROSITE" id="PS50157"/>
    </source>
</evidence>
<dbReference type="Proteomes" id="UP000319257">
    <property type="component" value="Unassembled WGS sequence"/>
</dbReference>
<feature type="region of interest" description="Disordered" evidence="8">
    <location>
        <begin position="1"/>
        <end position="44"/>
    </location>
</feature>
<dbReference type="PANTHER" id="PTHR40626">
    <property type="entry name" value="MIP31509P"/>
    <property type="match status" value="1"/>
</dbReference>
<dbReference type="GO" id="GO:0005634">
    <property type="term" value="C:nucleus"/>
    <property type="evidence" value="ECO:0007669"/>
    <property type="project" value="UniProtKB-SubCell"/>
</dbReference>
<feature type="compositionally biased region" description="Polar residues" evidence="8">
    <location>
        <begin position="507"/>
        <end position="525"/>
    </location>
</feature>
<proteinExistence type="predicted"/>
<dbReference type="InterPro" id="IPR007219">
    <property type="entry name" value="XnlR_reg_dom"/>
</dbReference>
<dbReference type="SUPFAM" id="SSF57667">
    <property type="entry name" value="beta-beta-alpha zinc fingers"/>
    <property type="match status" value="1"/>
</dbReference>
<feature type="domain" description="C2H2-type" evidence="9">
    <location>
        <begin position="72"/>
        <end position="100"/>
    </location>
</feature>
<evidence type="ECO:0000256" key="3">
    <source>
        <dbReference type="ARBA" id="ARBA00022737"/>
    </source>
</evidence>
<feature type="domain" description="C2H2-type" evidence="9">
    <location>
        <begin position="44"/>
        <end position="71"/>
    </location>
</feature>
<comment type="caution">
    <text evidence="10">The sequence shown here is derived from an EMBL/GenBank/DDBJ whole genome shotgun (WGS) entry which is preliminary data.</text>
</comment>
<evidence type="ECO:0000256" key="1">
    <source>
        <dbReference type="ARBA" id="ARBA00004123"/>
    </source>
</evidence>
<keyword evidence="5" id="KW-0862">Zinc</keyword>
<dbReference type="FunCoup" id="A0A507AZF4">
    <property type="interactions" value="675"/>
</dbReference>
<evidence type="ECO:0000256" key="6">
    <source>
        <dbReference type="ARBA" id="ARBA00023242"/>
    </source>
</evidence>
<sequence>MTTDSPPSAVAPASTVSNTDDSASTITVNTKTFPPPKTDKPRPHVCQTCQRSFARLEHLKRHERSHTKEKPFECPECTRCFARRDLLLRHQQKLHQTTTPSSRPRNRRESTSSAAPGQSRARKNSVIGAVGASGAGPGAGNSMRPRANTISHVDGAAMQMMAAATASVARGAPPIHSRHPSLAGLPLHNVDHGFGGMAAALGHRGVPHGLPKLETHSINTMDFSTGLRTAPIMPPFNSDFDFEGILFGPGPTINPNALHYNDSPQSMAMDPTSPFSHSLHDITANQPIDDSFDWLTGFEHQMSFNNEGGGVSGAANEHNHLGFNSNSSNPAGAALHDNAIDGSSPSAISTTSQSGISDVMVDGSNHPAAVSGAMTTSIWHPGLMAPPQLTTPFALDLGAGSVFPDLMNGAPVSPQPPAQNNVGDAYFSTPPPSLSSLSPSIVSGVNAQNLGHTLNMGAAPETPSSMNGSNHGTSPISTITDATRNAIVGALTSSAAHASPLGGRKYSFSSPNAPVSPHGQSSAANNGVPENAIPSTQDLQRYVGAYLRYFHPHLPFLHVPTLSFDVQTSTFPSGPRNGSLGGCGCLILSMAAIGALYEMEHDQSRNLFSMAKKMIQIYLDERRKANVRKADFKRSPLSEQQQHPSQSPDNPIDTPVWLVQAMLLNVVYGHNCADKRAGEIASTHCAALVSLAQGAELFRPTQSADHEAQDVNMDGTDTPWLGEARVEGSEHAQWLAWKTAEERKRTLYAVFILSSLLVTAYNHTPALTNSEILLDLPCDEEFFAAENSSVFAAKGGVAAANRKRVTFHDALGDLLRTKEKQQRMAFNNTPHQPFGSAVNLADIPGSELKPSTFGCLILINALHNYIWETRQRHHNKVWTNEETEKMHRHIEPALKAWQSAWASNPHHSLERPNPHGQGPLSADAIPLLDLAYVRLFVNLARSKEKFWQRDWDGLAEELSRGAEIVQHAEHSPSSNTESALAEPSDDPHTNSAFVDSPKHQQTSPPALSMTPNGTRPQHQAPQAQSSTRSTSRREKHLRKAAFYAADSLSMSDKLGVTFADFTSRELPLQSAMCAFDCAQVLAEWIATLQDRVGRYLGILGQDNVDLTQVPAIMLLEEEDVKLLGKVEEVLGAAEMKMTMELMSGTSEMSAPMQPGEHVGFAAKILRVTAHMLGKAAVWPVAERRHPFGRLSPRQKTTEEPTRRVARRFKQGRFISRDDGNHQGFQRHGLGAACLHAMPQPASQVRRAANLLALRAQCVDDFALVSSPGLPLGVAGEDMASSAGDLAAPDEMSLCGSAGPSVPGKWRDDDDRLLRLFYEHFHIAHPILVPSSRYHGRRYPIFLQLVIHFIGSHYTPSANVSSQRLKERVVTALTPDVDRTPCLVQAWLLFSIALYARGEWSEARDAFDKSLDLALDLGMNRWAFATSAQPQTPTEAESMRRTWWELYVTDIIMAIPQRDRVLRCSKVVSEAGLPCEESRYGIDDGNLGSPHRLLDFKHRVFAAEETVFSSFSYRIEAATIMCQVLILNRLKDPHRDQLQAVENALVSWVNHLPQSKMEFIDVLGNVDEMMFQAHTITAYSAMLLHLPRSDLSPLLPLPDDHLWPRMPRYHASPSRLLIHSIKAIEASRRLSDFISVCPNTLKHSPFLFSAMALCGMLQVATTKAHPEDCLEHHYNRVTLILGCLRSSKRTWKLAGLEYERVRLCAVEHMKRAIEKLSTNSPASGLGDGNNTSDAQVAPEFQMSADISLSTTPAGGQDGVLSDIMLGFIDPTCNNPSFFSSFTDFEAN</sequence>
<dbReference type="GO" id="GO:0000978">
    <property type="term" value="F:RNA polymerase II cis-regulatory region sequence-specific DNA binding"/>
    <property type="evidence" value="ECO:0007669"/>
    <property type="project" value="InterPro"/>
</dbReference>
<dbReference type="OrthoDB" id="6077919at2759"/>
<keyword evidence="11" id="KW-1185">Reference proteome</keyword>
<dbReference type="PROSITE" id="PS50157">
    <property type="entry name" value="ZINC_FINGER_C2H2_2"/>
    <property type="match status" value="2"/>
</dbReference>
<dbReference type="InParanoid" id="A0A507AZF4"/>
<evidence type="ECO:0000256" key="7">
    <source>
        <dbReference type="PROSITE-ProRule" id="PRU00042"/>
    </source>
</evidence>
<keyword evidence="6" id="KW-0539">Nucleus</keyword>
<dbReference type="GO" id="GO:0000785">
    <property type="term" value="C:chromatin"/>
    <property type="evidence" value="ECO:0007669"/>
    <property type="project" value="TreeGrafter"/>
</dbReference>
<organism evidence="10 11">
    <name type="scientific">Thyridium curvatum</name>
    <dbReference type="NCBI Taxonomy" id="1093900"/>
    <lineage>
        <taxon>Eukaryota</taxon>
        <taxon>Fungi</taxon>
        <taxon>Dikarya</taxon>
        <taxon>Ascomycota</taxon>
        <taxon>Pezizomycotina</taxon>
        <taxon>Sordariomycetes</taxon>
        <taxon>Sordariomycetidae</taxon>
        <taxon>Thyridiales</taxon>
        <taxon>Thyridiaceae</taxon>
        <taxon>Thyridium</taxon>
    </lineage>
</organism>
<reference evidence="10 11" key="1">
    <citation type="submission" date="2019-06" db="EMBL/GenBank/DDBJ databases">
        <title>Draft genome sequence of the filamentous fungus Phialemoniopsis curvata isolated from diesel fuel.</title>
        <authorList>
            <person name="Varaljay V.A."/>
            <person name="Lyon W.J."/>
            <person name="Crouch A.L."/>
            <person name="Drake C.E."/>
            <person name="Hollomon J.M."/>
            <person name="Nadeau L.J."/>
            <person name="Nunn H.S."/>
            <person name="Stevenson B.S."/>
            <person name="Bojanowski C.L."/>
            <person name="Crookes-Goodson W.J."/>
        </authorList>
    </citation>
    <scope>NUCLEOTIDE SEQUENCE [LARGE SCALE GENOMIC DNA]</scope>
    <source>
        <strain evidence="10 11">D216</strain>
    </source>
</reference>
<dbReference type="CDD" id="cd12148">
    <property type="entry name" value="fungal_TF_MHR"/>
    <property type="match status" value="2"/>
</dbReference>
<keyword evidence="2" id="KW-0479">Metal-binding</keyword>
<dbReference type="PANTHER" id="PTHR40626:SF13">
    <property type="entry name" value="RESPIRATION FACTOR 2-RELATED"/>
    <property type="match status" value="1"/>
</dbReference>
<dbReference type="FunFam" id="3.30.160.60:FF:000065">
    <property type="entry name" value="B-cell CLL/lymphoma 6, member B"/>
    <property type="match status" value="1"/>
</dbReference>
<evidence type="ECO:0000256" key="4">
    <source>
        <dbReference type="ARBA" id="ARBA00022771"/>
    </source>
</evidence>
<dbReference type="GeneID" id="41973896"/>
<dbReference type="GO" id="GO:0006351">
    <property type="term" value="P:DNA-templated transcription"/>
    <property type="evidence" value="ECO:0007669"/>
    <property type="project" value="InterPro"/>
</dbReference>
<gene>
    <name evidence="10" type="ORF">E0L32_006449</name>
</gene>
<evidence type="ECO:0000313" key="11">
    <source>
        <dbReference type="Proteomes" id="UP000319257"/>
    </source>
</evidence>
<dbReference type="InterPro" id="IPR036236">
    <property type="entry name" value="Znf_C2H2_sf"/>
</dbReference>
<dbReference type="SMART" id="SM00355">
    <property type="entry name" value="ZnF_C2H2"/>
    <property type="match status" value="2"/>
</dbReference>
<keyword evidence="3" id="KW-0677">Repeat</keyword>
<keyword evidence="4 7" id="KW-0863">Zinc-finger</keyword>
<feature type="compositionally biased region" description="Polar residues" evidence="8">
    <location>
        <begin position="14"/>
        <end position="29"/>
    </location>
</feature>
<dbReference type="Pfam" id="PF00096">
    <property type="entry name" value="zf-C2H2"/>
    <property type="match status" value="2"/>
</dbReference>
<protein>
    <recommendedName>
        <fullName evidence="9">C2H2-type domain-containing protein</fullName>
    </recommendedName>
</protein>
<feature type="region of interest" description="Disordered" evidence="8">
    <location>
        <begin position="966"/>
        <end position="1033"/>
    </location>
</feature>
<feature type="compositionally biased region" description="Polar residues" evidence="8">
    <location>
        <begin position="989"/>
        <end position="1024"/>
    </location>
</feature>
<dbReference type="Gene3D" id="3.30.160.60">
    <property type="entry name" value="Classic Zinc Finger"/>
    <property type="match status" value="2"/>
</dbReference>
<dbReference type="FunFam" id="3.30.160.60:FF:000576">
    <property type="entry name" value="C2H2 transcription factor (AmdX)"/>
    <property type="match status" value="1"/>
</dbReference>
<dbReference type="GO" id="GO:0000981">
    <property type="term" value="F:DNA-binding transcription factor activity, RNA polymerase II-specific"/>
    <property type="evidence" value="ECO:0007669"/>
    <property type="project" value="InterPro"/>
</dbReference>
<evidence type="ECO:0000256" key="2">
    <source>
        <dbReference type="ARBA" id="ARBA00022723"/>
    </source>
</evidence>
<feature type="region of interest" description="Disordered" evidence="8">
    <location>
        <begin position="323"/>
        <end position="354"/>
    </location>
</feature>